<organism evidence="2 3">
    <name type="scientific">Aeoliella mucimassa</name>
    <dbReference type="NCBI Taxonomy" id="2527972"/>
    <lineage>
        <taxon>Bacteria</taxon>
        <taxon>Pseudomonadati</taxon>
        <taxon>Planctomycetota</taxon>
        <taxon>Planctomycetia</taxon>
        <taxon>Pirellulales</taxon>
        <taxon>Lacipirellulaceae</taxon>
        <taxon>Aeoliella</taxon>
    </lineage>
</organism>
<evidence type="ECO:0000256" key="1">
    <source>
        <dbReference type="SAM" id="MobiDB-lite"/>
    </source>
</evidence>
<keyword evidence="3" id="KW-1185">Reference proteome</keyword>
<dbReference type="KEGG" id="amuc:Pan181_09650"/>
<gene>
    <name evidence="2" type="ORF">Pan181_09650</name>
</gene>
<feature type="compositionally biased region" description="Low complexity" evidence="1">
    <location>
        <begin position="33"/>
        <end position="89"/>
    </location>
</feature>
<reference evidence="2 3" key="1">
    <citation type="submission" date="2019-02" db="EMBL/GenBank/DDBJ databases">
        <title>Deep-cultivation of Planctomycetes and their phenomic and genomic characterization uncovers novel biology.</title>
        <authorList>
            <person name="Wiegand S."/>
            <person name="Jogler M."/>
            <person name="Boedeker C."/>
            <person name="Pinto D."/>
            <person name="Vollmers J."/>
            <person name="Rivas-Marin E."/>
            <person name="Kohn T."/>
            <person name="Peeters S.H."/>
            <person name="Heuer A."/>
            <person name="Rast P."/>
            <person name="Oberbeckmann S."/>
            <person name="Bunk B."/>
            <person name="Jeske O."/>
            <person name="Meyerdierks A."/>
            <person name="Storesund J.E."/>
            <person name="Kallscheuer N."/>
            <person name="Luecker S."/>
            <person name="Lage O.M."/>
            <person name="Pohl T."/>
            <person name="Merkel B.J."/>
            <person name="Hornburger P."/>
            <person name="Mueller R.-W."/>
            <person name="Bruemmer F."/>
            <person name="Labrenz M."/>
            <person name="Spormann A.M."/>
            <person name="Op den Camp H."/>
            <person name="Overmann J."/>
            <person name="Amann R."/>
            <person name="Jetten M.S.M."/>
            <person name="Mascher T."/>
            <person name="Medema M.H."/>
            <person name="Devos D.P."/>
            <person name="Kaster A.-K."/>
            <person name="Ovreas L."/>
            <person name="Rohde M."/>
            <person name="Galperin M.Y."/>
            <person name="Jogler C."/>
        </authorList>
    </citation>
    <scope>NUCLEOTIDE SEQUENCE [LARGE SCALE GENOMIC DNA]</scope>
    <source>
        <strain evidence="2 3">Pan181</strain>
    </source>
</reference>
<name>A0A518AJ72_9BACT</name>
<evidence type="ECO:0000313" key="3">
    <source>
        <dbReference type="Proteomes" id="UP000315750"/>
    </source>
</evidence>
<evidence type="ECO:0000313" key="2">
    <source>
        <dbReference type="EMBL" id="QDU54782.1"/>
    </source>
</evidence>
<feature type="region of interest" description="Disordered" evidence="1">
    <location>
        <begin position="1"/>
        <end position="99"/>
    </location>
</feature>
<dbReference type="EMBL" id="CP036278">
    <property type="protein sequence ID" value="QDU54782.1"/>
    <property type="molecule type" value="Genomic_DNA"/>
</dbReference>
<accession>A0A518AJ72</accession>
<dbReference type="Proteomes" id="UP000315750">
    <property type="component" value="Chromosome"/>
</dbReference>
<sequence>MASVWASVAWQQPPEQPVPDSQVAGAEMVAVASPQQPGFSQQPSAVHFAQSQSSHSQSTQSHSSQVVPSQSHDSQGQSSPQQQSAGDGAESLVPLARTA</sequence>
<dbReference type="AlphaFoldDB" id="A0A518AJ72"/>
<protein>
    <submittedName>
        <fullName evidence="2">Uncharacterized protein</fullName>
    </submittedName>
</protein>
<proteinExistence type="predicted"/>